<dbReference type="OrthoDB" id="2121319at2759"/>
<dbReference type="EMBL" id="JAANIT010000427">
    <property type="protein sequence ID" value="KAG1547830.1"/>
    <property type="molecule type" value="Genomic_DNA"/>
</dbReference>
<feature type="compositionally biased region" description="Polar residues" evidence="2">
    <location>
        <begin position="395"/>
        <end position="413"/>
    </location>
</feature>
<feature type="coiled-coil region" evidence="1">
    <location>
        <begin position="11"/>
        <end position="126"/>
    </location>
</feature>
<feature type="region of interest" description="Disordered" evidence="2">
    <location>
        <begin position="357"/>
        <end position="443"/>
    </location>
</feature>
<gene>
    <name evidence="3" type="ORF">G6F51_004030</name>
</gene>
<feature type="coiled-coil region" evidence="1">
    <location>
        <begin position="304"/>
        <end position="331"/>
    </location>
</feature>
<feature type="compositionally biased region" description="Polar residues" evidence="2">
    <location>
        <begin position="423"/>
        <end position="443"/>
    </location>
</feature>
<keyword evidence="1" id="KW-0175">Coiled coil</keyword>
<evidence type="ECO:0000313" key="3">
    <source>
        <dbReference type="EMBL" id="KAG1547830.1"/>
    </source>
</evidence>
<evidence type="ECO:0000256" key="2">
    <source>
        <dbReference type="SAM" id="MobiDB-lite"/>
    </source>
</evidence>
<feature type="region of interest" description="Disordered" evidence="2">
    <location>
        <begin position="459"/>
        <end position="506"/>
    </location>
</feature>
<dbReference type="PANTHER" id="PTHR38120:SF1">
    <property type="entry name" value="M PROTEIN, SEROTYPE 2.1"/>
    <property type="match status" value="1"/>
</dbReference>
<feature type="compositionally biased region" description="Polar residues" evidence="2">
    <location>
        <begin position="370"/>
        <end position="381"/>
    </location>
</feature>
<dbReference type="PANTHER" id="PTHR38120">
    <property type="entry name" value="EXPRESSED PROTEIN"/>
    <property type="match status" value="1"/>
</dbReference>
<protein>
    <submittedName>
        <fullName evidence="3">Uncharacterized protein</fullName>
    </submittedName>
</protein>
<organism evidence="3 4">
    <name type="scientific">Rhizopus oryzae</name>
    <name type="common">Mucormycosis agent</name>
    <name type="synonym">Rhizopus arrhizus var. delemar</name>
    <dbReference type="NCBI Taxonomy" id="64495"/>
    <lineage>
        <taxon>Eukaryota</taxon>
        <taxon>Fungi</taxon>
        <taxon>Fungi incertae sedis</taxon>
        <taxon>Mucoromycota</taxon>
        <taxon>Mucoromycotina</taxon>
        <taxon>Mucoromycetes</taxon>
        <taxon>Mucorales</taxon>
        <taxon>Mucorineae</taxon>
        <taxon>Rhizopodaceae</taxon>
        <taxon>Rhizopus</taxon>
    </lineage>
</organism>
<dbReference type="AlphaFoldDB" id="A0A9P6YGH9"/>
<proteinExistence type="predicted"/>
<sequence length="506" mass="57991">MSTDEQLKIVIQTLQEEIKHSHELNNELRINIDNQTKQQNELNNVNDYLKQKITAMQMDNSNYSNIQARLETQIYSQEQELTTLKREIHQLSKAKKDAEKKLTLELQEFEKDKMDWQQREADLYNQIRALNIAEPRTPRRRSVTTLSPFGLGDIEENKKDTETTASLNVPKLSSPSYAREAKIAQRTIKAQDKLIADLKMELDKQRTIVQEHKNQIQNQSLRMEHLEYEIANVKQLNCSLMEDNESYQILLHEKTMNGEFMMNPIMQVHDSSVIMKESNSSSSSTVSNGLNLAAELNMASDWNQKDQETTIQKLNEEIKKLEDTIRALQLYMNKILMKVIDNKQLEDVLSIDQPKKEEKPVTPVEPKITFDTNTTKPTQTVGRPRRRTISYWGSKPNNPTPLDTSLQIPSSMNEMDKRRHSSIIPSENLQPEKSISNTLTSGNSGWAKALRRMSMITWGSKGPMLGNDNTVFSSSEEDSSTDNSRKSDSSSASIRRSNELGTLAEE</sequence>
<name>A0A9P6YGH9_RHIOR</name>
<comment type="caution">
    <text evidence="3">The sequence shown here is derived from an EMBL/GenBank/DDBJ whole genome shotgun (WGS) entry which is preliminary data.</text>
</comment>
<accession>A0A9P6YGH9</accession>
<reference evidence="3" key="1">
    <citation type="journal article" date="2020" name="Microb. Genom.">
        <title>Genetic diversity of clinical and environmental Mucorales isolates obtained from an investigation of mucormycosis cases among solid organ transplant recipients.</title>
        <authorList>
            <person name="Nguyen M.H."/>
            <person name="Kaul D."/>
            <person name="Muto C."/>
            <person name="Cheng S.J."/>
            <person name="Richter R.A."/>
            <person name="Bruno V.M."/>
            <person name="Liu G."/>
            <person name="Beyhan S."/>
            <person name="Sundermann A.J."/>
            <person name="Mounaud S."/>
            <person name="Pasculle A.W."/>
            <person name="Nierman W.C."/>
            <person name="Driscoll E."/>
            <person name="Cumbie R."/>
            <person name="Clancy C.J."/>
            <person name="Dupont C.L."/>
        </authorList>
    </citation>
    <scope>NUCLEOTIDE SEQUENCE</scope>
    <source>
        <strain evidence="3">GL16</strain>
    </source>
</reference>
<dbReference type="Proteomes" id="UP000717996">
    <property type="component" value="Unassembled WGS sequence"/>
</dbReference>
<evidence type="ECO:0000313" key="4">
    <source>
        <dbReference type="Proteomes" id="UP000717996"/>
    </source>
</evidence>
<evidence type="ECO:0000256" key="1">
    <source>
        <dbReference type="SAM" id="Coils"/>
    </source>
</evidence>
<feature type="coiled-coil region" evidence="1">
    <location>
        <begin position="195"/>
        <end position="236"/>
    </location>
</feature>